<dbReference type="Proteomes" id="UP001222434">
    <property type="component" value="Unassembled WGS sequence"/>
</dbReference>
<reference evidence="1" key="2">
    <citation type="journal article" date="2022" name="J. Evol. Biol.">
        <title>Pre- and post-association barriers to host switching in sympatric mutualists.</title>
        <authorList>
            <person name="Dinges Z.M."/>
            <person name="Phillips R.K."/>
            <person name="Lively C.M."/>
            <person name="Bashey F."/>
        </authorList>
    </citation>
    <scope>NUCLEOTIDE SEQUENCE</scope>
    <source>
        <strain evidence="1">MC_266_E_2016</strain>
    </source>
</reference>
<dbReference type="RefSeq" id="WP_274713357.1">
    <property type="nucleotide sequence ID" value="NZ_JAILSM010000009.1"/>
</dbReference>
<dbReference type="EMBL" id="JAILSO010000076">
    <property type="protein sequence ID" value="MDE1479833.1"/>
    <property type="molecule type" value="Genomic_DNA"/>
</dbReference>
<comment type="caution">
    <text evidence="1">The sequence shown here is derived from an EMBL/GenBank/DDBJ whole genome shotgun (WGS) entry which is preliminary data.</text>
</comment>
<proteinExistence type="predicted"/>
<name>A0AAJ1JDQ4_XENBV</name>
<gene>
    <name evidence="1" type="ORF">KKJ01_16745</name>
</gene>
<reference evidence="1" key="1">
    <citation type="submission" date="2021-08" db="EMBL/GenBank/DDBJ databases">
        <authorList>
            <person name="Papudeshi B."/>
            <person name="Bashey-Visser F."/>
        </authorList>
    </citation>
    <scope>NUCLEOTIDE SEQUENCE</scope>
    <source>
        <strain evidence="1">MC_266_E_2016</strain>
    </source>
</reference>
<evidence type="ECO:0000313" key="2">
    <source>
        <dbReference type="Proteomes" id="UP001222434"/>
    </source>
</evidence>
<accession>A0AAJ1JDQ4</accession>
<sequence length="91" mass="10119">MVENNFLTATKNDALGKALDDQKEGKNLLKASQDIVRLTNEDKASNILLEQYRNGKLETATGWFTRPVWIRVADGIWLHTHGSGQCYSGVG</sequence>
<protein>
    <submittedName>
        <fullName evidence="1">Uncharacterized protein</fullName>
    </submittedName>
</protein>
<evidence type="ECO:0000313" key="1">
    <source>
        <dbReference type="EMBL" id="MDE1479833.1"/>
    </source>
</evidence>
<organism evidence="1 2">
    <name type="scientific">Xenorhabdus bovienii</name>
    <name type="common">Xenorhabdus nematophila subsp. bovienii</name>
    <dbReference type="NCBI Taxonomy" id="40576"/>
    <lineage>
        <taxon>Bacteria</taxon>
        <taxon>Pseudomonadati</taxon>
        <taxon>Pseudomonadota</taxon>
        <taxon>Gammaproteobacteria</taxon>
        <taxon>Enterobacterales</taxon>
        <taxon>Morganellaceae</taxon>
        <taxon>Xenorhabdus</taxon>
    </lineage>
</organism>
<dbReference type="AlphaFoldDB" id="A0AAJ1JDQ4"/>